<accession>A0A2T6B8G6</accession>
<dbReference type="Proteomes" id="UP000244224">
    <property type="component" value="Unassembled WGS sequence"/>
</dbReference>
<comment type="caution">
    <text evidence="3">The sequence shown here is derived from an EMBL/GenBank/DDBJ whole genome shotgun (WGS) entry which is preliminary data.</text>
</comment>
<dbReference type="AlphaFoldDB" id="A0A2T6B8G6"/>
<gene>
    <name evidence="3" type="ORF">C8N34_102149</name>
</gene>
<dbReference type="EMBL" id="QBKP01000002">
    <property type="protein sequence ID" value="PTX52370.1"/>
    <property type="molecule type" value="Genomic_DNA"/>
</dbReference>
<evidence type="ECO:0000313" key="3">
    <source>
        <dbReference type="EMBL" id="PTX52370.1"/>
    </source>
</evidence>
<protein>
    <submittedName>
        <fullName evidence="3">Pilin accessory protein (PilO)</fullName>
    </submittedName>
</protein>
<dbReference type="OrthoDB" id="8479591at2"/>
<evidence type="ECO:0000256" key="2">
    <source>
        <dbReference type="SAM" id="Phobius"/>
    </source>
</evidence>
<name>A0A2T6B8G6_9RHOB</name>
<evidence type="ECO:0000256" key="1">
    <source>
        <dbReference type="SAM" id="MobiDB-lite"/>
    </source>
</evidence>
<feature type="transmembrane region" description="Helical" evidence="2">
    <location>
        <begin position="209"/>
        <end position="226"/>
    </location>
</feature>
<keyword evidence="4" id="KW-1185">Reference proteome</keyword>
<keyword evidence="2" id="KW-0812">Transmembrane</keyword>
<proteinExistence type="predicted"/>
<keyword evidence="2" id="KW-1133">Transmembrane helix</keyword>
<dbReference type="RefSeq" id="WP_108127756.1">
    <property type="nucleotide sequence ID" value="NZ_QBKP01000002.1"/>
</dbReference>
<sequence length="453" mass="50400">MGKLSDLLRKRHTPPEPGAAAEEGVIPSSPVVDFQYDGVGNLLLGRRRYAVGLEWEPIRTDETIKAQADRIQRSGYRRNLHARHGGQAGFASTDRQQRRGAVALVTAARSELLGPRWVGAFRVNEADRFWWVASIRDGEVYEDAILPDEASARSLLMEALDAPDWTRIIAPADWQVTGTVEARIEQVFSLKSGVPLRPVDGRRDMVQRAVILGLIGATCGGMYLFWADMQRKEAERAEEMRRMRDAVVRVDPRSYPWAEAVPIRRFVDSCLDEIERTLFVVTGWTNEPVVCAANGPKGQVSAGWVRSGGRITWLRAATASLPEPVLLLDGGAQARLERLISFPVDEGAEVSIPWTEAEVSDVLLSRFQTLGLSLNLRPRVRTLTTTQRQELRAPVYNRHDLSLETSVGIREYARLLSDVPALVPEALIYSVESGTWTLTAKIHHPPILPLPPS</sequence>
<reference evidence="3 4" key="1">
    <citation type="submission" date="2018-04" db="EMBL/GenBank/DDBJ databases">
        <title>Genomic Encyclopedia of Archaeal and Bacterial Type Strains, Phase II (KMG-II): from individual species to whole genera.</title>
        <authorList>
            <person name="Goeker M."/>
        </authorList>
    </citation>
    <scope>NUCLEOTIDE SEQUENCE [LARGE SCALE GENOMIC DNA]</scope>
    <source>
        <strain evidence="3 4">DSM 21823</strain>
    </source>
</reference>
<evidence type="ECO:0000313" key="4">
    <source>
        <dbReference type="Proteomes" id="UP000244224"/>
    </source>
</evidence>
<feature type="region of interest" description="Disordered" evidence="1">
    <location>
        <begin position="1"/>
        <end position="24"/>
    </location>
</feature>
<keyword evidence="2" id="KW-0472">Membrane</keyword>
<organism evidence="3 4">
    <name type="scientific">Gemmobacter caeni</name>
    <dbReference type="NCBI Taxonomy" id="589035"/>
    <lineage>
        <taxon>Bacteria</taxon>
        <taxon>Pseudomonadati</taxon>
        <taxon>Pseudomonadota</taxon>
        <taxon>Alphaproteobacteria</taxon>
        <taxon>Rhodobacterales</taxon>
        <taxon>Paracoccaceae</taxon>
        <taxon>Gemmobacter</taxon>
    </lineage>
</organism>